<evidence type="ECO:0000256" key="1">
    <source>
        <dbReference type="ARBA" id="ARBA00009437"/>
    </source>
</evidence>
<name>A0A2W5NJJ8_RHOSU</name>
<dbReference type="Proteomes" id="UP000249185">
    <property type="component" value="Unassembled WGS sequence"/>
</dbReference>
<dbReference type="PROSITE" id="PS50931">
    <property type="entry name" value="HTH_LYSR"/>
    <property type="match status" value="1"/>
</dbReference>
<keyword evidence="2" id="KW-0805">Transcription regulation</keyword>
<evidence type="ECO:0000256" key="2">
    <source>
        <dbReference type="ARBA" id="ARBA00023015"/>
    </source>
</evidence>
<comment type="caution">
    <text evidence="6">The sequence shown here is derived from an EMBL/GenBank/DDBJ whole genome shotgun (WGS) entry which is preliminary data.</text>
</comment>
<sequence length="291" mass="32050">MARNLDLTALRSFVAVADSGGVTRAAGQLNLTQSAVSMQLKRLEEQLGVSLLDRSLRQVTPTAEGEQLLGYARRMLALNDEAWGRMTNPAFEGELTLGVPQDIMYPNVPRVLRRFAQEYPRVRVLLQSDLTVELKDRFARSEIDIILTTEPELDAGGETLARQPLVWVGAQGGHAWRERPVRFGSTTRCVFRRTAIDALEAAGIPWELTVDSLSCQAVEVSVNADLAIFTQLEGSVPPSCEAIRHGGSLPELPDYFINMYVRDSGPRAVLAERLAAFVRQAYCAPVRVAAE</sequence>
<dbReference type="Gene3D" id="3.40.190.10">
    <property type="entry name" value="Periplasmic binding protein-like II"/>
    <property type="match status" value="2"/>
</dbReference>
<dbReference type="InterPro" id="IPR036390">
    <property type="entry name" value="WH_DNA-bd_sf"/>
</dbReference>
<comment type="similarity">
    <text evidence="1">Belongs to the LysR transcriptional regulatory family.</text>
</comment>
<dbReference type="InterPro" id="IPR000847">
    <property type="entry name" value="LysR_HTH_N"/>
</dbReference>
<dbReference type="SUPFAM" id="SSF53850">
    <property type="entry name" value="Periplasmic binding protein-like II"/>
    <property type="match status" value="1"/>
</dbReference>
<keyword evidence="4" id="KW-0804">Transcription</keyword>
<evidence type="ECO:0000256" key="4">
    <source>
        <dbReference type="ARBA" id="ARBA00023163"/>
    </source>
</evidence>
<dbReference type="FunFam" id="1.10.10.10:FF:000001">
    <property type="entry name" value="LysR family transcriptional regulator"/>
    <property type="match status" value="1"/>
</dbReference>
<evidence type="ECO:0000313" key="7">
    <source>
        <dbReference type="Proteomes" id="UP000249185"/>
    </source>
</evidence>
<keyword evidence="3" id="KW-0238">DNA-binding</keyword>
<feature type="domain" description="HTH lysR-type" evidence="5">
    <location>
        <begin position="5"/>
        <end position="62"/>
    </location>
</feature>
<proteinExistence type="inferred from homology"/>
<dbReference type="InterPro" id="IPR050176">
    <property type="entry name" value="LTTR"/>
</dbReference>
<evidence type="ECO:0000259" key="5">
    <source>
        <dbReference type="PROSITE" id="PS50931"/>
    </source>
</evidence>
<evidence type="ECO:0000256" key="3">
    <source>
        <dbReference type="ARBA" id="ARBA00023125"/>
    </source>
</evidence>
<dbReference type="PANTHER" id="PTHR30579">
    <property type="entry name" value="TRANSCRIPTIONAL REGULATOR"/>
    <property type="match status" value="1"/>
</dbReference>
<dbReference type="Gene3D" id="1.10.10.10">
    <property type="entry name" value="Winged helix-like DNA-binding domain superfamily/Winged helix DNA-binding domain"/>
    <property type="match status" value="1"/>
</dbReference>
<gene>
    <name evidence="6" type="ORF">DI556_01045</name>
</gene>
<dbReference type="AlphaFoldDB" id="A0A2W5NJJ8"/>
<reference evidence="6 7" key="1">
    <citation type="submission" date="2017-08" db="EMBL/GenBank/DDBJ databases">
        <title>Infants hospitalized years apart are colonized by the same room-sourced microbial strains.</title>
        <authorList>
            <person name="Brooks B."/>
            <person name="Olm M.R."/>
            <person name="Firek B.A."/>
            <person name="Baker R."/>
            <person name="Thomas B.C."/>
            <person name="Morowitz M.J."/>
            <person name="Banfield J.F."/>
        </authorList>
    </citation>
    <scope>NUCLEOTIDE SEQUENCE [LARGE SCALE GENOMIC DNA]</scope>
    <source>
        <strain evidence="6">S2_005_002_R2_34</strain>
    </source>
</reference>
<dbReference type="GO" id="GO:0003677">
    <property type="term" value="F:DNA binding"/>
    <property type="evidence" value="ECO:0007669"/>
    <property type="project" value="UniProtKB-KW"/>
</dbReference>
<accession>A0A2W5NJJ8</accession>
<dbReference type="SUPFAM" id="SSF46785">
    <property type="entry name" value="Winged helix' DNA-binding domain"/>
    <property type="match status" value="1"/>
</dbReference>
<dbReference type="PANTHER" id="PTHR30579:SF7">
    <property type="entry name" value="HTH-TYPE TRANSCRIPTIONAL REGULATOR LRHA-RELATED"/>
    <property type="match status" value="1"/>
</dbReference>
<evidence type="ECO:0000313" key="6">
    <source>
        <dbReference type="EMBL" id="PZQ52678.1"/>
    </source>
</evidence>
<dbReference type="PRINTS" id="PR00039">
    <property type="entry name" value="HTHLYSR"/>
</dbReference>
<dbReference type="Pfam" id="PF00126">
    <property type="entry name" value="HTH_1"/>
    <property type="match status" value="1"/>
</dbReference>
<dbReference type="Pfam" id="PF03466">
    <property type="entry name" value="LysR_substrate"/>
    <property type="match status" value="1"/>
</dbReference>
<dbReference type="InterPro" id="IPR036388">
    <property type="entry name" value="WH-like_DNA-bd_sf"/>
</dbReference>
<dbReference type="EMBL" id="QFPW01000001">
    <property type="protein sequence ID" value="PZQ52678.1"/>
    <property type="molecule type" value="Genomic_DNA"/>
</dbReference>
<protein>
    <submittedName>
        <fullName evidence="6">LysR family transcriptional regulator</fullName>
    </submittedName>
</protein>
<dbReference type="InterPro" id="IPR005119">
    <property type="entry name" value="LysR_subst-bd"/>
</dbReference>
<organism evidence="6 7">
    <name type="scientific">Rhodovulum sulfidophilum</name>
    <name type="common">Rhodobacter sulfidophilus</name>
    <dbReference type="NCBI Taxonomy" id="35806"/>
    <lineage>
        <taxon>Bacteria</taxon>
        <taxon>Pseudomonadati</taxon>
        <taxon>Pseudomonadota</taxon>
        <taxon>Alphaproteobacteria</taxon>
        <taxon>Rhodobacterales</taxon>
        <taxon>Paracoccaceae</taxon>
        <taxon>Rhodovulum</taxon>
    </lineage>
</organism>
<dbReference type="GO" id="GO:0003700">
    <property type="term" value="F:DNA-binding transcription factor activity"/>
    <property type="evidence" value="ECO:0007669"/>
    <property type="project" value="InterPro"/>
</dbReference>